<dbReference type="Proteomes" id="UP000237347">
    <property type="component" value="Unassembled WGS sequence"/>
</dbReference>
<evidence type="ECO:0000256" key="3">
    <source>
        <dbReference type="ARBA" id="ARBA00022729"/>
    </source>
</evidence>
<dbReference type="InterPro" id="IPR036852">
    <property type="entry name" value="Peptidase_S8/S53_dom_sf"/>
</dbReference>
<accession>A0AAW0K7S0</accession>
<organism evidence="4 5">
    <name type="scientific">Quercus suber</name>
    <name type="common">Cork oak</name>
    <dbReference type="NCBI Taxonomy" id="58331"/>
    <lineage>
        <taxon>Eukaryota</taxon>
        <taxon>Viridiplantae</taxon>
        <taxon>Streptophyta</taxon>
        <taxon>Embryophyta</taxon>
        <taxon>Tracheophyta</taxon>
        <taxon>Spermatophyta</taxon>
        <taxon>Magnoliopsida</taxon>
        <taxon>eudicotyledons</taxon>
        <taxon>Gunneridae</taxon>
        <taxon>Pentapetalae</taxon>
        <taxon>rosids</taxon>
        <taxon>fabids</taxon>
        <taxon>Fagales</taxon>
        <taxon>Fagaceae</taxon>
        <taxon>Quercus</taxon>
    </lineage>
</organism>
<reference evidence="4 5" key="1">
    <citation type="journal article" date="2018" name="Sci. Data">
        <title>The draft genome sequence of cork oak.</title>
        <authorList>
            <person name="Ramos A.M."/>
            <person name="Usie A."/>
            <person name="Barbosa P."/>
            <person name="Barros P.M."/>
            <person name="Capote T."/>
            <person name="Chaves I."/>
            <person name="Simoes F."/>
            <person name="Abreu I."/>
            <person name="Carrasquinho I."/>
            <person name="Faro C."/>
            <person name="Guimaraes J.B."/>
            <person name="Mendonca D."/>
            <person name="Nobrega F."/>
            <person name="Rodrigues L."/>
            <person name="Saibo N.J.M."/>
            <person name="Varela M.C."/>
            <person name="Egas C."/>
            <person name="Matos J."/>
            <person name="Miguel C.M."/>
            <person name="Oliveira M.M."/>
            <person name="Ricardo C.P."/>
            <person name="Goncalves S."/>
        </authorList>
    </citation>
    <scope>NUCLEOTIDE SEQUENCE [LARGE SCALE GENOMIC DNA]</scope>
    <source>
        <strain evidence="5">cv. HL8</strain>
    </source>
</reference>
<dbReference type="EMBL" id="PKMF04000382">
    <property type="protein sequence ID" value="KAK7834765.1"/>
    <property type="molecule type" value="Genomic_DNA"/>
</dbReference>
<proteinExistence type="inferred from homology"/>
<evidence type="ECO:0000313" key="4">
    <source>
        <dbReference type="EMBL" id="KAK7834765.1"/>
    </source>
</evidence>
<protein>
    <submittedName>
        <fullName evidence="4">Subtilisin-like protease sbt4.5</fullName>
    </submittedName>
</protein>
<comment type="caution">
    <text evidence="4">The sequence shown here is derived from an EMBL/GenBank/DDBJ whole genome shotgun (WGS) entry which is preliminary data.</text>
</comment>
<evidence type="ECO:0000256" key="1">
    <source>
        <dbReference type="ARBA" id="ARBA00004613"/>
    </source>
</evidence>
<comment type="similarity">
    <text evidence="2">Belongs to the peptidase S8 family.</text>
</comment>
<keyword evidence="3" id="KW-0732">Signal</keyword>
<evidence type="ECO:0000313" key="5">
    <source>
        <dbReference type="Proteomes" id="UP000237347"/>
    </source>
</evidence>
<name>A0AAW0K7S0_QUESU</name>
<sequence>MATTLPMSDTKSLGGEFAYGSGHVNPVAAVRPGVVYEALKEDYIIMFVTLAIMQRNFQVLSGDNNTTTCPKLPVSASPKDLNYPSMAAEVSPKSLSM</sequence>
<dbReference type="InterPro" id="IPR045051">
    <property type="entry name" value="SBT"/>
</dbReference>
<dbReference type="PANTHER" id="PTHR10795">
    <property type="entry name" value="PROPROTEIN CONVERTASE SUBTILISIN/KEXIN"/>
    <property type="match status" value="1"/>
</dbReference>
<dbReference type="GO" id="GO:0006508">
    <property type="term" value="P:proteolysis"/>
    <property type="evidence" value="ECO:0007669"/>
    <property type="project" value="UniProtKB-KW"/>
</dbReference>
<gene>
    <name evidence="4" type="primary">SBT4.5</name>
    <name evidence="4" type="ORF">CFP56_024143</name>
</gene>
<dbReference type="GO" id="GO:0005576">
    <property type="term" value="C:extracellular region"/>
    <property type="evidence" value="ECO:0007669"/>
    <property type="project" value="UniProtKB-SubCell"/>
</dbReference>
<evidence type="ECO:0000256" key="2">
    <source>
        <dbReference type="ARBA" id="ARBA00011073"/>
    </source>
</evidence>
<dbReference type="AlphaFoldDB" id="A0AAW0K7S0"/>
<comment type="subcellular location">
    <subcellularLocation>
        <location evidence="1">Secreted</location>
    </subcellularLocation>
</comment>
<dbReference type="GO" id="GO:0004252">
    <property type="term" value="F:serine-type endopeptidase activity"/>
    <property type="evidence" value="ECO:0007669"/>
    <property type="project" value="InterPro"/>
</dbReference>
<dbReference type="Gene3D" id="3.40.50.200">
    <property type="entry name" value="Peptidase S8/S53 domain"/>
    <property type="match status" value="1"/>
</dbReference>
<keyword evidence="5" id="KW-1185">Reference proteome</keyword>